<dbReference type="OrthoDB" id="1163038at2"/>
<protein>
    <recommendedName>
        <fullName evidence="3">DUF1330 domain-containing protein</fullName>
    </recommendedName>
</protein>
<reference evidence="1 2" key="1">
    <citation type="submission" date="2013-12" db="EMBL/GenBank/DDBJ databases">
        <authorList>
            <consortium name="DOE Joint Genome Institute"/>
            <person name="Eisen J."/>
            <person name="Huntemann M."/>
            <person name="Han J."/>
            <person name="Chen A."/>
            <person name="Kyrpides N."/>
            <person name="Mavromatis K."/>
            <person name="Markowitz V."/>
            <person name="Palaniappan K."/>
            <person name="Ivanova N."/>
            <person name="Schaumberg A."/>
            <person name="Pati A."/>
            <person name="Liolios K."/>
            <person name="Nordberg H.P."/>
            <person name="Cantor M.N."/>
            <person name="Hua S.X."/>
            <person name="Woyke T."/>
        </authorList>
    </citation>
    <scope>NUCLEOTIDE SEQUENCE [LARGE SCALE GENOMIC DNA]</scope>
    <source>
        <strain evidence="2">DSM 19437</strain>
    </source>
</reference>
<gene>
    <name evidence="1" type="ORF">NIASO_04395</name>
</gene>
<organism evidence="1 2">
    <name type="scientific">Niabella soli DSM 19437</name>
    <dbReference type="NCBI Taxonomy" id="929713"/>
    <lineage>
        <taxon>Bacteria</taxon>
        <taxon>Pseudomonadati</taxon>
        <taxon>Bacteroidota</taxon>
        <taxon>Chitinophagia</taxon>
        <taxon>Chitinophagales</taxon>
        <taxon>Chitinophagaceae</taxon>
        <taxon>Niabella</taxon>
    </lineage>
</organism>
<name>W0EZV8_9BACT</name>
<evidence type="ECO:0008006" key="3">
    <source>
        <dbReference type="Google" id="ProtNLM"/>
    </source>
</evidence>
<dbReference type="AlphaFoldDB" id="W0EZV8"/>
<dbReference type="eggNOG" id="ENOG5032SU1">
    <property type="taxonomic scope" value="Bacteria"/>
</dbReference>
<dbReference type="Proteomes" id="UP000003586">
    <property type="component" value="Chromosome"/>
</dbReference>
<dbReference type="HOGENOM" id="CLU_2219752_0_0_10"/>
<evidence type="ECO:0000313" key="1">
    <source>
        <dbReference type="EMBL" id="AHF14636.1"/>
    </source>
</evidence>
<accession>W0EZV8</accession>
<dbReference type="RefSeq" id="WP_008583277.1">
    <property type="nucleotide sequence ID" value="NZ_CP007035.1"/>
</dbReference>
<proteinExistence type="predicted"/>
<dbReference type="STRING" id="929713.NIASO_04395"/>
<sequence>MAKAYLEITLQIEAANRANAAAVYSKYKAPFLETIKGALSKELLIHPGDVQVLHGFDAATHAQEYLLSPLFNDEVVVALKPYLKGQPDIKIYEVV</sequence>
<keyword evidence="2" id="KW-1185">Reference proteome</keyword>
<dbReference type="KEGG" id="nso:NIASO_04395"/>
<evidence type="ECO:0000313" key="2">
    <source>
        <dbReference type="Proteomes" id="UP000003586"/>
    </source>
</evidence>
<dbReference type="EMBL" id="CP007035">
    <property type="protein sequence ID" value="AHF14636.1"/>
    <property type="molecule type" value="Genomic_DNA"/>
</dbReference>